<evidence type="ECO:0000256" key="7">
    <source>
        <dbReference type="RuleBase" id="RU000640"/>
    </source>
</evidence>
<dbReference type="Gene3D" id="3.90.20.20">
    <property type="match status" value="1"/>
</dbReference>
<dbReference type="Gene3D" id="2.30.22.10">
    <property type="entry name" value="Head domain of nucleotide exchange factor GrpE"/>
    <property type="match status" value="1"/>
</dbReference>
<dbReference type="GO" id="GO:0042803">
    <property type="term" value="F:protein homodimerization activity"/>
    <property type="evidence" value="ECO:0007669"/>
    <property type="project" value="InterPro"/>
</dbReference>
<evidence type="ECO:0000256" key="5">
    <source>
        <dbReference type="ARBA" id="ARBA00023016"/>
    </source>
</evidence>
<organism evidence="10 11">
    <name type="scientific">Lithocarpus litseifolius</name>
    <dbReference type="NCBI Taxonomy" id="425828"/>
    <lineage>
        <taxon>Eukaryota</taxon>
        <taxon>Viridiplantae</taxon>
        <taxon>Streptophyta</taxon>
        <taxon>Embryophyta</taxon>
        <taxon>Tracheophyta</taxon>
        <taxon>Spermatophyta</taxon>
        <taxon>Magnoliopsida</taxon>
        <taxon>eudicotyledons</taxon>
        <taxon>Gunneridae</taxon>
        <taxon>Pentapetalae</taxon>
        <taxon>rosids</taxon>
        <taxon>fabids</taxon>
        <taxon>Fagales</taxon>
        <taxon>Fagaceae</taxon>
        <taxon>Lithocarpus</taxon>
    </lineage>
</organism>
<dbReference type="SUPFAM" id="SSF51064">
    <property type="entry name" value="Head domain of nucleotide exchange factor GrpE"/>
    <property type="match status" value="1"/>
</dbReference>
<dbReference type="EMBL" id="JAZDWU010000011">
    <property type="protein sequence ID" value="KAK9986916.1"/>
    <property type="molecule type" value="Genomic_DNA"/>
</dbReference>
<dbReference type="InterPro" id="IPR000740">
    <property type="entry name" value="GrpE"/>
</dbReference>
<evidence type="ECO:0000256" key="9">
    <source>
        <dbReference type="SAM" id="MobiDB-lite"/>
    </source>
</evidence>
<gene>
    <name evidence="10" type="ORF">SO802_031867</name>
</gene>
<dbReference type="InterPro" id="IPR009012">
    <property type="entry name" value="GrpE_head"/>
</dbReference>
<comment type="subcellular location">
    <subcellularLocation>
        <location evidence="1">Cytoplasm</location>
    </subcellularLocation>
    <subcellularLocation>
        <location evidence="7">Mitochondrion matrix</location>
    </subcellularLocation>
</comment>
<dbReference type="GO" id="GO:0051087">
    <property type="term" value="F:protein-folding chaperone binding"/>
    <property type="evidence" value="ECO:0007669"/>
    <property type="project" value="InterPro"/>
</dbReference>
<dbReference type="NCBIfam" id="NF010741">
    <property type="entry name" value="PRK14143.1"/>
    <property type="match status" value="1"/>
</dbReference>
<sequence length="339" mass="37526">MATVLKIPTIIQAPFTARTCYVSSKSQKPFCVSFRHSTPSPSPLTSLRFSHLPSSLRFVKFVPFSSSGETDTTETQTQEEVQEPQQQQQQVQDIVDGAAGVEDVSSDDDVNGAKEVPASAIVSSLQLYKEALASNDESGVAEIESFLKSIEEEKISIERKVASLSEELLTEKERILRISADFDNFRKRTERDRLSLFTNAQGEVVESLLPVLDSFERAKSQIKVETEGEEKINNSYQSICKQFIEILNSLGVVPVETVGNPFDPLLHEAIMREDSNEYEEGIIIQEFRKGFKLGDRLLRPSMVKVSAGPGPVKPEEVESTEGHDTGETTEEGTAKSDST</sequence>
<dbReference type="PANTHER" id="PTHR21237">
    <property type="entry name" value="GRPE PROTEIN"/>
    <property type="match status" value="1"/>
</dbReference>
<evidence type="ECO:0000313" key="11">
    <source>
        <dbReference type="Proteomes" id="UP001459277"/>
    </source>
</evidence>
<reference evidence="10 11" key="1">
    <citation type="submission" date="2024-01" db="EMBL/GenBank/DDBJ databases">
        <title>A telomere-to-telomere, gap-free genome of sweet tea (Lithocarpus litseifolius).</title>
        <authorList>
            <person name="Zhou J."/>
        </authorList>
    </citation>
    <scope>NUCLEOTIDE SEQUENCE [LARGE SCALE GENOMIC DNA]</scope>
    <source>
        <strain evidence="10">Zhou-2022a</strain>
        <tissue evidence="10">Leaf</tissue>
    </source>
</reference>
<dbReference type="PRINTS" id="PR00773">
    <property type="entry name" value="GRPEPROTEIN"/>
</dbReference>
<protein>
    <recommendedName>
        <fullName evidence="7">GrpE protein homolog</fullName>
    </recommendedName>
</protein>
<keyword evidence="11" id="KW-1185">Reference proteome</keyword>
<dbReference type="InterPro" id="IPR013805">
    <property type="entry name" value="GrpE_CC"/>
</dbReference>
<evidence type="ECO:0000313" key="10">
    <source>
        <dbReference type="EMBL" id="KAK9986916.1"/>
    </source>
</evidence>
<feature type="compositionally biased region" description="Basic and acidic residues" evidence="9">
    <location>
        <begin position="313"/>
        <end position="339"/>
    </location>
</feature>
<dbReference type="FunFam" id="2.30.22.10:FF:000001">
    <property type="entry name" value="Protein GrpE"/>
    <property type="match status" value="1"/>
</dbReference>
<keyword evidence="6 7" id="KW-0143">Chaperone</keyword>
<comment type="similarity">
    <text evidence="2 8">Belongs to the GrpE family.</text>
</comment>
<evidence type="ECO:0000256" key="3">
    <source>
        <dbReference type="ARBA" id="ARBA00011738"/>
    </source>
</evidence>
<dbReference type="Pfam" id="PF01025">
    <property type="entry name" value="GrpE"/>
    <property type="match status" value="1"/>
</dbReference>
<dbReference type="GO" id="GO:0000774">
    <property type="term" value="F:adenyl-nucleotide exchange factor activity"/>
    <property type="evidence" value="ECO:0007669"/>
    <property type="project" value="InterPro"/>
</dbReference>
<comment type="subunit">
    <text evidence="3">Homodimer.</text>
</comment>
<feature type="region of interest" description="Disordered" evidence="9">
    <location>
        <begin position="303"/>
        <end position="339"/>
    </location>
</feature>
<dbReference type="PANTHER" id="PTHR21237:SF27">
    <property type="entry name" value="GRPE PROTEIN HOMOLOG"/>
    <property type="match status" value="1"/>
</dbReference>
<keyword evidence="4" id="KW-0963">Cytoplasm</keyword>
<evidence type="ECO:0000256" key="2">
    <source>
        <dbReference type="ARBA" id="ARBA00009054"/>
    </source>
</evidence>
<evidence type="ECO:0000256" key="4">
    <source>
        <dbReference type="ARBA" id="ARBA00022490"/>
    </source>
</evidence>
<dbReference type="CDD" id="cd00446">
    <property type="entry name" value="GrpE"/>
    <property type="match status" value="1"/>
</dbReference>
<dbReference type="Proteomes" id="UP001459277">
    <property type="component" value="Unassembled WGS sequence"/>
</dbReference>
<dbReference type="GO" id="GO:0009507">
    <property type="term" value="C:chloroplast"/>
    <property type="evidence" value="ECO:0007669"/>
    <property type="project" value="TreeGrafter"/>
</dbReference>
<name>A0AAW2BLS8_9ROSI</name>
<keyword evidence="7" id="KW-0496">Mitochondrion</keyword>
<keyword evidence="5" id="KW-0346">Stress response</keyword>
<evidence type="ECO:0000256" key="1">
    <source>
        <dbReference type="ARBA" id="ARBA00004496"/>
    </source>
</evidence>
<dbReference type="GO" id="GO:0051082">
    <property type="term" value="F:unfolded protein binding"/>
    <property type="evidence" value="ECO:0007669"/>
    <property type="project" value="TreeGrafter"/>
</dbReference>
<evidence type="ECO:0000256" key="8">
    <source>
        <dbReference type="RuleBase" id="RU004478"/>
    </source>
</evidence>
<comment type="caution">
    <text evidence="10">The sequence shown here is derived from an EMBL/GenBank/DDBJ whole genome shotgun (WGS) entry which is preliminary data.</text>
</comment>
<dbReference type="AlphaFoldDB" id="A0AAW2BLS8"/>
<dbReference type="GO" id="GO:0006457">
    <property type="term" value="P:protein folding"/>
    <property type="evidence" value="ECO:0007669"/>
    <property type="project" value="InterPro"/>
</dbReference>
<evidence type="ECO:0000256" key="6">
    <source>
        <dbReference type="ARBA" id="ARBA00023186"/>
    </source>
</evidence>
<feature type="region of interest" description="Disordered" evidence="9">
    <location>
        <begin position="67"/>
        <end position="89"/>
    </location>
</feature>
<feature type="compositionally biased region" description="Low complexity" evidence="9">
    <location>
        <begin position="69"/>
        <end position="89"/>
    </location>
</feature>
<dbReference type="SUPFAM" id="SSF58014">
    <property type="entry name" value="Coiled-coil domain of nucleotide exchange factor GrpE"/>
    <property type="match status" value="1"/>
</dbReference>
<comment type="function">
    <text evidence="7">Essential component of the PAM complex, a complex required for the translocation of transit peptide-containing proteins from the inner membrane into the mitochondrial matrix in an ATP-dependent manner.</text>
</comment>
<dbReference type="GO" id="GO:0005759">
    <property type="term" value="C:mitochondrial matrix"/>
    <property type="evidence" value="ECO:0007669"/>
    <property type="project" value="UniProtKB-SubCell"/>
</dbReference>
<proteinExistence type="inferred from homology"/>
<accession>A0AAW2BLS8</accession>
<dbReference type="HAMAP" id="MF_01151">
    <property type="entry name" value="GrpE"/>
    <property type="match status" value="1"/>
</dbReference>
<dbReference type="FunFam" id="3.90.20.20:FF:000006">
    <property type="entry name" value="GrpE protein homolog"/>
    <property type="match status" value="1"/>
</dbReference>
<dbReference type="PROSITE" id="PS01071">
    <property type="entry name" value="GRPE"/>
    <property type="match status" value="1"/>
</dbReference>